<feature type="region of interest" description="Disordered" evidence="1">
    <location>
        <begin position="38"/>
        <end position="67"/>
    </location>
</feature>
<protein>
    <submittedName>
        <fullName evidence="2">Uncharacterized protein</fullName>
    </submittedName>
</protein>
<name>A0A179FTL2_METCM</name>
<accession>A0A179FTL2</accession>
<dbReference type="RefSeq" id="XP_018145836.2">
    <property type="nucleotide sequence ID" value="XM_018284372.2"/>
</dbReference>
<evidence type="ECO:0000256" key="1">
    <source>
        <dbReference type="SAM" id="MobiDB-lite"/>
    </source>
</evidence>
<dbReference type="GeneID" id="28848366"/>
<dbReference type="AlphaFoldDB" id="A0A179FTL2"/>
<organism evidence="2 3">
    <name type="scientific">Pochonia chlamydosporia 170</name>
    <dbReference type="NCBI Taxonomy" id="1380566"/>
    <lineage>
        <taxon>Eukaryota</taxon>
        <taxon>Fungi</taxon>
        <taxon>Dikarya</taxon>
        <taxon>Ascomycota</taxon>
        <taxon>Pezizomycotina</taxon>
        <taxon>Sordariomycetes</taxon>
        <taxon>Hypocreomycetidae</taxon>
        <taxon>Hypocreales</taxon>
        <taxon>Clavicipitaceae</taxon>
        <taxon>Pochonia</taxon>
    </lineage>
</organism>
<dbReference type="KEGG" id="pchm:VFPPC_05131"/>
<dbReference type="Proteomes" id="UP000078397">
    <property type="component" value="Unassembled WGS sequence"/>
</dbReference>
<reference evidence="2 3" key="1">
    <citation type="journal article" date="2016" name="PLoS Pathog.">
        <title>Biosynthesis of antibiotic leucinostatins in bio-control fungus Purpureocillium lilacinum and their inhibition on phytophthora revealed by genome mining.</title>
        <authorList>
            <person name="Wang G."/>
            <person name="Liu Z."/>
            <person name="Lin R."/>
            <person name="Li E."/>
            <person name="Mao Z."/>
            <person name="Ling J."/>
            <person name="Yang Y."/>
            <person name="Yin W.B."/>
            <person name="Xie B."/>
        </authorList>
    </citation>
    <scope>NUCLEOTIDE SEQUENCE [LARGE SCALE GENOMIC DNA]</scope>
    <source>
        <strain evidence="2">170</strain>
    </source>
</reference>
<gene>
    <name evidence="2" type="ORF">VFPPC_05131</name>
</gene>
<keyword evidence="3" id="KW-1185">Reference proteome</keyword>
<proteinExistence type="predicted"/>
<dbReference type="EMBL" id="LSBJ02000003">
    <property type="protein sequence ID" value="OAQ68986.2"/>
    <property type="molecule type" value="Genomic_DNA"/>
</dbReference>
<comment type="caution">
    <text evidence="2">The sequence shown here is derived from an EMBL/GenBank/DDBJ whole genome shotgun (WGS) entry which is preliminary data.</text>
</comment>
<evidence type="ECO:0000313" key="3">
    <source>
        <dbReference type="Proteomes" id="UP000078397"/>
    </source>
</evidence>
<evidence type="ECO:0000313" key="2">
    <source>
        <dbReference type="EMBL" id="OAQ68986.2"/>
    </source>
</evidence>
<sequence length="110" mass="12530">MHNGRKNIHCASCHLVLGNLKFSWDGLDYALESPRPAWHHGGQMRQAPQPVGTKTTTIPRGDRQRIPTRQPANLRVEVEFAIEEQEVGLAPHPVVCAHEDQRWSSSWKEF</sequence>